<evidence type="ECO:0000256" key="2">
    <source>
        <dbReference type="ARBA" id="ARBA00023154"/>
    </source>
</evidence>
<dbReference type="InterPro" id="IPR051168">
    <property type="entry name" value="AASS"/>
</dbReference>
<keyword evidence="1" id="KW-0560">Oxidoreductase</keyword>
<dbReference type="PANTHER" id="PTHR11133:SF22">
    <property type="entry name" value="ALPHA-AMINOADIPIC SEMIALDEHYDE SYNTHASE, MITOCHONDRIAL"/>
    <property type="match status" value="1"/>
</dbReference>
<evidence type="ECO:0000259" key="3">
    <source>
        <dbReference type="Pfam" id="PF16653"/>
    </source>
</evidence>
<dbReference type="Proteomes" id="UP001385951">
    <property type="component" value="Unassembled WGS sequence"/>
</dbReference>
<accession>A0AAW0GW27</accession>
<dbReference type="InterPro" id="IPR032095">
    <property type="entry name" value="Sacchrp_dh-like_C"/>
</dbReference>
<dbReference type="Gene3D" id="3.30.360.10">
    <property type="entry name" value="Dihydrodipicolinate Reductase, domain 2"/>
    <property type="match status" value="1"/>
</dbReference>
<comment type="caution">
    <text evidence="4">The sequence shown here is derived from an EMBL/GenBank/DDBJ whole genome shotgun (WGS) entry which is preliminary data.</text>
</comment>
<name>A0AAW0GW27_9APHY</name>
<proteinExistence type="predicted"/>
<feature type="domain" description="Saccharopine dehydrogenase-like C-terminal" evidence="3">
    <location>
        <begin position="30"/>
        <end position="117"/>
    </location>
</feature>
<dbReference type="GO" id="GO:0019878">
    <property type="term" value="P:lysine biosynthetic process via aminoadipic acid"/>
    <property type="evidence" value="ECO:0007669"/>
    <property type="project" value="TreeGrafter"/>
</dbReference>
<keyword evidence="5" id="KW-1185">Reference proteome</keyword>
<dbReference type="GO" id="GO:0004753">
    <property type="term" value="F:saccharopine dehydrogenase activity"/>
    <property type="evidence" value="ECO:0007669"/>
    <property type="project" value="TreeGrafter"/>
</dbReference>
<dbReference type="GO" id="GO:0005737">
    <property type="term" value="C:cytoplasm"/>
    <property type="evidence" value="ECO:0007669"/>
    <property type="project" value="TreeGrafter"/>
</dbReference>
<dbReference type="EMBL" id="JASBNA010000001">
    <property type="protein sequence ID" value="KAK7696374.1"/>
    <property type="molecule type" value="Genomic_DNA"/>
</dbReference>
<dbReference type="PANTHER" id="PTHR11133">
    <property type="entry name" value="SACCHAROPINE DEHYDROGENASE"/>
    <property type="match status" value="1"/>
</dbReference>
<gene>
    <name evidence="4" type="ORF">QCA50_001028</name>
</gene>
<evidence type="ECO:0000313" key="5">
    <source>
        <dbReference type="Proteomes" id="UP001385951"/>
    </source>
</evidence>
<dbReference type="AlphaFoldDB" id="A0AAW0GW27"/>
<evidence type="ECO:0000313" key="4">
    <source>
        <dbReference type="EMBL" id="KAK7696374.1"/>
    </source>
</evidence>
<keyword evidence="2" id="KW-0457">Lysine biosynthesis</keyword>
<dbReference type="Pfam" id="PF16653">
    <property type="entry name" value="Sacchrp_dh_C"/>
    <property type="match status" value="1"/>
</dbReference>
<protein>
    <recommendedName>
        <fullName evidence="3">Saccharopine dehydrogenase-like C-terminal domain-containing protein</fullName>
    </recommendedName>
</protein>
<reference evidence="4 5" key="1">
    <citation type="submission" date="2022-09" db="EMBL/GenBank/DDBJ databases">
        <authorList>
            <person name="Palmer J.M."/>
        </authorList>
    </citation>
    <scope>NUCLEOTIDE SEQUENCE [LARGE SCALE GENOMIC DNA]</scope>
    <source>
        <strain evidence="4 5">DSM 7382</strain>
    </source>
</reference>
<keyword evidence="2" id="KW-0028">Amino-acid biosynthesis</keyword>
<dbReference type="Gene3D" id="3.40.50.720">
    <property type="entry name" value="NAD(P)-binding Rossmann-like Domain"/>
    <property type="match status" value="1"/>
</dbReference>
<organism evidence="4 5">
    <name type="scientific">Cerrena zonata</name>
    <dbReference type="NCBI Taxonomy" id="2478898"/>
    <lineage>
        <taxon>Eukaryota</taxon>
        <taxon>Fungi</taxon>
        <taxon>Dikarya</taxon>
        <taxon>Basidiomycota</taxon>
        <taxon>Agaricomycotina</taxon>
        <taxon>Agaricomycetes</taxon>
        <taxon>Polyporales</taxon>
        <taxon>Cerrenaceae</taxon>
        <taxon>Cerrena</taxon>
    </lineage>
</organism>
<sequence length="121" mass="12714">MAWLGILPTALKGLSAHQSSQSDLPIIPKQPTAPIDLFATLLAHKLRYLPGERDLVALSHEVVAKSPKTGEESIYTSSLVAYGTPEASAMARTVGLPVALAARIVLDGKVKAKGVWGSRSG</sequence>
<evidence type="ECO:0000256" key="1">
    <source>
        <dbReference type="ARBA" id="ARBA00023002"/>
    </source>
</evidence>
<dbReference type="Gene3D" id="1.10.1870.10">
    <property type="entry name" value="Domain 3, Saccharopine reductase"/>
    <property type="match status" value="1"/>
</dbReference>